<dbReference type="STRING" id="446471.Xcel_2910"/>
<comment type="subcellular location">
    <subcellularLocation>
        <location evidence="1">Membrane</location>
        <topology evidence="1">Multi-pass membrane protein</topology>
    </subcellularLocation>
</comment>
<feature type="transmembrane region" description="Helical" evidence="5">
    <location>
        <begin position="249"/>
        <end position="268"/>
    </location>
</feature>
<reference evidence="6 7" key="2">
    <citation type="journal article" date="2010" name="Stand. Genomic Sci.">
        <title>Complete genome sequence of Xylanimonas cellulosilytica type strain (XIL07).</title>
        <authorList>
            <person name="Foster B."/>
            <person name="Pukall R."/>
            <person name="Abt B."/>
            <person name="Nolan M."/>
            <person name="Glavina Del Rio T."/>
            <person name="Chen F."/>
            <person name="Lucas S."/>
            <person name="Tice H."/>
            <person name="Pitluck S."/>
            <person name="Cheng J.-F."/>
            <person name="Chertkov O."/>
            <person name="Brettin T."/>
            <person name="Han C."/>
            <person name="Detter J.C."/>
            <person name="Bruce D."/>
            <person name="Goodwin L."/>
            <person name="Ivanova N."/>
            <person name="Mavromatis K."/>
            <person name="Pati A."/>
            <person name="Mikhailova N."/>
            <person name="Chen A."/>
            <person name="Palaniappan K."/>
            <person name="Land M."/>
            <person name="Hauser L."/>
            <person name="Chang Y.-J."/>
            <person name="Jeffries C.D."/>
            <person name="Chain P."/>
            <person name="Rohde M."/>
            <person name="Goeker M."/>
            <person name="Bristow J."/>
            <person name="Eisen J.A."/>
            <person name="Markowitz V."/>
            <person name="Hugenholtz P."/>
            <person name="Kyrpides N.C."/>
            <person name="Klenk H.-P."/>
            <person name="Lapidus A."/>
        </authorList>
    </citation>
    <scope>NUCLEOTIDE SEQUENCE [LARGE SCALE GENOMIC DNA]</scope>
    <source>
        <strain evidence="7">DSM 15894 / CECT 5975 / LMG 20990 / XIL07</strain>
    </source>
</reference>
<feature type="transmembrane region" description="Helical" evidence="5">
    <location>
        <begin position="113"/>
        <end position="132"/>
    </location>
</feature>
<evidence type="ECO:0000256" key="5">
    <source>
        <dbReference type="SAM" id="Phobius"/>
    </source>
</evidence>
<reference evidence="7" key="1">
    <citation type="submission" date="2009-11" db="EMBL/GenBank/DDBJ databases">
        <title>The complete chromosome of Xylanimonas cellulosilytica DSM 15894.</title>
        <authorList>
            <consortium name="US DOE Joint Genome Institute (JGI-PGF)"/>
            <person name="Lucas S."/>
            <person name="Copeland A."/>
            <person name="Lapidus A."/>
            <person name="Glavina del Rio T."/>
            <person name="Dalin E."/>
            <person name="Tice H."/>
            <person name="Bruce D."/>
            <person name="Goodwin L."/>
            <person name="Pitluck S."/>
            <person name="Kyrpides N."/>
            <person name="Mavromatis K."/>
            <person name="Ivanova N."/>
            <person name="Mikhailova N."/>
            <person name="Foster B."/>
            <person name="Clum A."/>
            <person name="Brettin T."/>
            <person name="Detter J.C."/>
            <person name="Han C."/>
            <person name="Larimer F."/>
            <person name="Land M."/>
            <person name="Hauser L."/>
            <person name="Markowitz V."/>
            <person name="Cheng J.F."/>
            <person name="Hugenholtz P."/>
            <person name="Woyke T."/>
            <person name="Wu D."/>
            <person name="Gehrich-Schroeter G."/>
            <person name="Schneider S."/>
            <person name="Pukall S.R."/>
            <person name="Klenk H.P."/>
            <person name="Eisen J.A."/>
        </authorList>
    </citation>
    <scope>NUCLEOTIDE SEQUENCE [LARGE SCALE GENOMIC DNA]</scope>
    <source>
        <strain evidence="7">DSM 15894 / CECT 5975 / LMG 20990 / XIL07</strain>
    </source>
</reference>
<dbReference type="KEGG" id="xce:Xcel_2910"/>
<dbReference type="GO" id="GO:0016020">
    <property type="term" value="C:membrane"/>
    <property type="evidence" value="ECO:0007669"/>
    <property type="project" value="UniProtKB-SubCell"/>
</dbReference>
<feature type="transmembrane region" description="Helical" evidence="5">
    <location>
        <begin position="379"/>
        <end position="400"/>
    </location>
</feature>
<dbReference type="PANTHER" id="PTHR43424:SF1">
    <property type="entry name" value="LOCUS PUTATIVE PROTEIN 1-RELATED"/>
    <property type="match status" value="1"/>
</dbReference>
<feature type="transmembrane region" description="Helical" evidence="5">
    <location>
        <begin position="166"/>
        <end position="188"/>
    </location>
</feature>
<feature type="transmembrane region" description="Helical" evidence="5">
    <location>
        <begin position="42"/>
        <end position="64"/>
    </location>
</feature>
<feature type="transmembrane region" description="Helical" evidence="5">
    <location>
        <begin position="319"/>
        <end position="342"/>
    </location>
</feature>
<dbReference type="InterPro" id="IPR002797">
    <property type="entry name" value="Polysacc_synth"/>
</dbReference>
<dbReference type="EMBL" id="CP001821">
    <property type="protein sequence ID" value="ACZ31918.1"/>
    <property type="molecule type" value="Genomic_DNA"/>
</dbReference>
<name>D1BZ21_XYLCX</name>
<keyword evidence="4 5" id="KW-0472">Membrane</keyword>
<evidence type="ECO:0000313" key="7">
    <source>
        <dbReference type="Proteomes" id="UP000002255"/>
    </source>
</evidence>
<keyword evidence="7" id="KW-1185">Reference proteome</keyword>
<keyword evidence="3 5" id="KW-1133">Transmembrane helix</keyword>
<evidence type="ECO:0000256" key="3">
    <source>
        <dbReference type="ARBA" id="ARBA00022989"/>
    </source>
</evidence>
<dbReference type="RefSeq" id="WP_012879660.1">
    <property type="nucleotide sequence ID" value="NC_013530.1"/>
</dbReference>
<dbReference type="InterPro" id="IPR052556">
    <property type="entry name" value="PolySynth_Transporter"/>
</dbReference>
<evidence type="ECO:0000256" key="1">
    <source>
        <dbReference type="ARBA" id="ARBA00004141"/>
    </source>
</evidence>
<feature type="transmembrane region" description="Helical" evidence="5">
    <location>
        <begin position="209"/>
        <end position="229"/>
    </location>
</feature>
<evidence type="ECO:0000256" key="2">
    <source>
        <dbReference type="ARBA" id="ARBA00022692"/>
    </source>
</evidence>
<dbReference type="OrthoDB" id="103403at2"/>
<feature type="transmembrane region" description="Helical" evidence="5">
    <location>
        <begin position="289"/>
        <end position="313"/>
    </location>
</feature>
<feature type="transmembrane region" description="Helical" evidence="5">
    <location>
        <begin position="85"/>
        <end position="107"/>
    </location>
</feature>
<evidence type="ECO:0000256" key="4">
    <source>
        <dbReference type="ARBA" id="ARBA00023136"/>
    </source>
</evidence>
<gene>
    <name evidence="6" type="ordered locus">Xcel_2910</name>
</gene>
<dbReference type="HOGENOM" id="CLU_022017_0_0_11"/>
<protein>
    <submittedName>
        <fullName evidence="6">Polysaccharide biosynthesis protein</fullName>
    </submittedName>
</protein>
<accession>D1BZ21</accession>
<keyword evidence="2 5" id="KW-0812">Transmembrane</keyword>
<evidence type="ECO:0000313" key="6">
    <source>
        <dbReference type="EMBL" id="ACZ31918.1"/>
    </source>
</evidence>
<proteinExistence type="predicted"/>
<feature type="transmembrane region" description="Helical" evidence="5">
    <location>
        <begin position="139"/>
        <end position="160"/>
    </location>
</feature>
<feature type="transmembrane region" description="Helical" evidence="5">
    <location>
        <begin position="354"/>
        <end position="373"/>
    </location>
</feature>
<dbReference type="Pfam" id="PF01943">
    <property type="entry name" value="Polysacc_synt"/>
    <property type="match status" value="1"/>
</dbReference>
<dbReference type="Proteomes" id="UP000002255">
    <property type="component" value="Chromosome"/>
</dbReference>
<feature type="transmembrane region" description="Helical" evidence="5">
    <location>
        <begin position="437"/>
        <end position="461"/>
    </location>
</feature>
<feature type="transmembrane region" description="Helical" evidence="5">
    <location>
        <begin position="12"/>
        <end position="30"/>
    </location>
</feature>
<feature type="transmembrane region" description="Helical" evidence="5">
    <location>
        <begin position="412"/>
        <end position="431"/>
    </location>
</feature>
<sequence length="485" mass="52354">MPSLKKNVLYQSVYQILVLLAPLVTAPYVSRVLGPEGVGLNSWTFSVAEYFVLVAMLGIANHGARTIARVRGDRERLNREFSDLLFVHVLVSALAVVAYLVFVLAFVEGNRTLFAIQGLWIVAAALDLNWFFSGIEQFGVIVARNTVIKLATIISIFVFVRGPGDLWVYVAILALGALLGQASVWPFVTAHITYRRPVWASAITHIRPLLVLFAPVVAVSFYRITSRVMLGAMTSEAQVGFYANAEKIIGIPLGLIGAFAAVMLPRMSNLVASGNEGDVKRLMSTSFRYVWLVGTALTFGLAGIGLELAPLFFGEDFAATGPLIVGMAVTIPFMAFSSVIRAQCLIPRSLDKKFTASLFCGAIVSVIANLVLIPRLEAVGAVIAIVLAEITVCVVQMISVRDLLPIGQYVRLGAFFLVAGIAMFLSVRGIAAIMESGVAMIVVQIVVGAAVYSTASAVYLWRVKDGVFLEALKRLDRFRGSRTAA</sequence>
<dbReference type="AlphaFoldDB" id="D1BZ21"/>
<dbReference type="CDD" id="cd13128">
    <property type="entry name" value="MATE_Wzx_like"/>
    <property type="match status" value="1"/>
</dbReference>
<organism evidence="6 7">
    <name type="scientific">Xylanimonas cellulosilytica (strain DSM 15894 / JCM 12276 / CECT 5975 / KCTC 9989 / LMG 20990 / NBRC 107835 / XIL07)</name>
    <dbReference type="NCBI Taxonomy" id="446471"/>
    <lineage>
        <taxon>Bacteria</taxon>
        <taxon>Bacillati</taxon>
        <taxon>Actinomycetota</taxon>
        <taxon>Actinomycetes</taxon>
        <taxon>Micrococcales</taxon>
        <taxon>Promicromonosporaceae</taxon>
        <taxon>Xylanimonas</taxon>
    </lineage>
</organism>
<dbReference type="PANTHER" id="PTHR43424">
    <property type="entry name" value="LOCUS PUTATIVE PROTEIN 1-RELATED"/>
    <property type="match status" value="1"/>
</dbReference>
<dbReference type="eggNOG" id="COG2244">
    <property type="taxonomic scope" value="Bacteria"/>
</dbReference>